<evidence type="ECO:0000313" key="1">
    <source>
        <dbReference type="EMBL" id="GIX70658.1"/>
    </source>
</evidence>
<keyword evidence="2" id="KW-1185">Reference proteome</keyword>
<dbReference type="Proteomes" id="UP001054945">
    <property type="component" value="Unassembled WGS sequence"/>
</dbReference>
<reference evidence="1 2" key="1">
    <citation type="submission" date="2021-06" db="EMBL/GenBank/DDBJ databases">
        <title>Caerostris extrusa draft genome.</title>
        <authorList>
            <person name="Kono N."/>
            <person name="Arakawa K."/>
        </authorList>
    </citation>
    <scope>NUCLEOTIDE SEQUENCE [LARGE SCALE GENOMIC DNA]</scope>
</reference>
<gene>
    <name evidence="1" type="ORF">CEXT_36211</name>
</gene>
<name>A0AAV4ME81_CAEEX</name>
<protein>
    <submittedName>
        <fullName evidence="1">Uncharacterized protein</fullName>
    </submittedName>
</protein>
<organism evidence="1 2">
    <name type="scientific">Caerostris extrusa</name>
    <name type="common">Bark spider</name>
    <name type="synonym">Caerostris bankana</name>
    <dbReference type="NCBI Taxonomy" id="172846"/>
    <lineage>
        <taxon>Eukaryota</taxon>
        <taxon>Metazoa</taxon>
        <taxon>Ecdysozoa</taxon>
        <taxon>Arthropoda</taxon>
        <taxon>Chelicerata</taxon>
        <taxon>Arachnida</taxon>
        <taxon>Araneae</taxon>
        <taxon>Araneomorphae</taxon>
        <taxon>Entelegynae</taxon>
        <taxon>Araneoidea</taxon>
        <taxon>Araneidae</taxon>
        <taxon>Caerostris</taxon>
    </lineage>
</organism>
<proteinExistence type="predicted"/>
<accession>A0AAV4ME81</accession>
<comment type="caution">
    <text evidence="1">The sequence shown here is derived from an EMBL/GenBank/DDBJ whole genome shotgun (WGS) entry which is preliminary data.</text>
</comment>
<dbReference type="EMBL" id="BPLR01019689">
    <property type="protein sequence ID" value="GIX70658.1"/>
    <property type="molecule type" value="Genomic_DNA"/>
</dbReference>
<evidence type="ECO:0000313" key="2">
    <source>
        <dbReference type="Proteomes" id="UP001054945"/>
    </source>
</evidence>
<dbReference type="AlphaFoldDB" id="A0AAV4ME81"/>
<sequence>MNINKGGPVFPPPHPIHPRCTLISYHPGMVWTGKVRKSVRSRTFGSLSKKNVGCSFMSGNATRWGEDLSARSLVGNAADRFSAIRTKQERGLRVSDIYGACRELIRAIF</sequence>